<evidence type="ECO:0000313" key="1">
    <source>
        <dbReference type="EMBL" id="CAC5378327.1"/>
    </source>
</evidence>
<keyword evidence="2" id="KW-1185">Reference proteome</keyword>
<protein>
    <submittedName>
        <fullName evidence="1">Uncharacterized protein</fullName>
    </submittedName>
</protein>
<evidence type="ECO:0000313" key="2">
    <source>
        <dbReference type="Proteomes" id="UP000507470"/>
    </source>
</evidence>
<dbReference type="EMBL" id="CACVKT020002553">
    <property type="protein sequence ID" value="CAC5378327.1"/>
    <property type="molecule type" value="Genomic_DNA"/>
</dbReference>
<dbReference type="AlphaFoldDB" id="A0A6J8B8K5"/>
<dbReference type="Proteomes" id="UP000507470">
    <property type="component" value="Unassembled WGS sequence"/>
</dbReference>
<gene>
    <name evidence="1" type="ORF">MCOR_14538</name>
</gene>
<sequence>MEQTFNCFKDNSLYEKGISLPFMPNAVANIKDNRIAVSDCNCNKISMISIESSLVERSFEVDGIICSLSFTKGRFLILVKSKGCYIADIKGNITNKIPYSVSDLIYAVLLYEKIYYSQWKEDRVVGCDLNGINIHEYKDINLKAPLGVASSDKNVLFITGFKSNNIYALAR</sequence>
<organism evidence="1 2">
    <name type="scientific">Mytilus coruscus</name>
    <name type="common">Sea mussel</name>
    <dbReference type="NCBI Taxonomy" id="42192"/>
    <lineage>
        <taxon>Eukaryota</taxon>
        <taxon>Metazoa</taxon>
        <taxon>Spiralia</taxon>
        <taxon>Lophotrochozoa</taxon>
        <taxon>Mollusca</taxon>
        <taxon>Bivalvia</taxon>
        <taxon>Autobranchia</taxon>
        <taxon>Pteriomorphia</taxon>
        <taxon>Mytilida</taxon>
        <taxon>Mytiloidea</taxon>
        <taxon>Mytilidae</taxon>
        <taxon>Mytilinae</taxon>
        <taxon>Mytilus</taxon>
    </lineage>
</organism>
<accession>A0A6J8B8K5</accession>
<proteinExistence type="predicted"/>
<name>A0A6J8B8K5_MYTCO</name>
<reference evidence="1 2" key="1">
    <citation type="submission" date="2020-06" db="EMBL/GenBank/DDBJ databases">
        <authorList>
            <person name="Li R."/>
            <person name="Bekaert M."/>
        </authorList>
    </citation>
    <scope>NUCLEOTIDE SEQUENCE [LARGE SCALE GENOMIC DNA]</scope>
    <source>
        <strain evidence="2">wild</strain>
    </source>
</reference>
<dbReference type="SUPFAM" id="SSF63825">
    <property type="entry name" value="YWTD domain"/>
    <property type="match status" value="1"/>
</dbReference>